<gene>
    <name evidence="1" type="ordered locus">MYSTI_05053</name>
</gene>
<dbReference type="RefSeq" id="WP_015350597.1">
    <property type="nucleotide sequence ID" value="NC_020126.1"/>
</dbReference>
<keyword evidence="2" id="KW-1185">Reference proteome</keyword>
<dbReference type="Gene3D" id="1.10.10.10">
    <property type="entry name" value="Winged helix-like DNA-binding domain superfamily/Winged helix DNA-binding domain"/>
    <property type="match status" value="1"/>
</dbReference>
<dbReference type="EMBL" id="CP004025">
    <property type="protein sequence ID" value="AGC46341.1"/>
    <property type="molecule type" value="Genomic_DNA"/>
</dbReference>
<dbReference type="InterPro" id="IPR000944">
    <property type="entry name" value="Tscrpt_reg_Rrf2"/>
</dbReference>
<dbReference type="PANTHER" id="PTHR33221">
    <property type="entry name" value="WINGED HELIX-TURN-HELIX TRANSCRIPTIONAL REGULATOR, RRF2 FAMILY"/>
    <property type="match status" value="1"/>
</dbReference>
<dbReference type="InterPro" id="IPR036390">
    <property type="entry name" value="WH_DNA-bd_sf"/>
</dbReference>
<accession>L7UBR8</accession>
<dbReference type="InterPro" id="IPR030489">
    <property type="entry name" value="TR_Rrf2-type_CS"/>
</dbReference>
<dbReference type="Pfam" id="PF02082">
    <property type="entry name" value="Rrf2"/>
    <property type="match status" value="1"/>
</dbReference>
<dbReference type="KEGG" id="msd:MYSTI_05053"/>
<dbReference type="eggNOG" id="COG1959">
    <property type="taxonomic scope" value="Bacteria"/>
</dbReference>
<dbReference type="InterPro" id="IPR036388">
    <property type="entry name" value="WH-like_DNA-bd_sf"/>
</dbReference>
<reference evidence="1 2" key="1">
    <citation type="journal article" date="2013" name="Genome Announc.">
        <title>Complete genome sequence of Myxococcus stipitatus strain DSM 14675, a fruiting myxobacterium.</title>
        <authorList>
            <person name="Huntley S."/>
            <person name="Kneip S."/>
            <person name="Treuner-Lange A."/>
            <person name="Sogaard-Andersen L."/>
        </authorList>
    </citation>
    <scope>NUCLEOTIDE SEQUENCE [LARGE SCALE GENOMIC DNA]</scope>
    <source>
        <strain evidence="2">DSM 14675 / JCM 12634 / Mx s8</strain>
    </source>
</reference>
<dbReference type="PROSITE" id="PS51197">
    <property type="entry name" value="HTH_RRF2_2"/>
    <property type="match status" value="1"/>
</dbReference>
<dbReference type="PATRIC" id="fig|1278073.3.peg.5128"/>
<dbReference type="HOGENOM" id="CLU_107144_4_0_7"/>
<dbReference type="PROSITE" id="PS01332">
    <property type="entry name" value="HTH_RRF2_1"/>
    <property type="match status" value="1"/>
</dbReference>
<dbReference type="GO" id="GO:0003700">
    <property type="term" value="F:DNA-binding transcription factor activity"/>
    <property type="evidence" value="ECO:0007669"/>
    <property type="project" value="TreeGrafter"/>
</dbReference>
<dbReference type="SUPFAM" id="SSF46785">
    <property type="entry name" value="Winged helix' DNA-binding domain"/>
    <property type="match status" value="1"/>
</dbReference>
<sequence>MNSRFTMAAHIVAMLSKCACSDAGPLTSEAMARSIQTNPVVVRRLLGDLARAGLVETKRGARGGVTLAKRSDEITLRDIYEAVEEGSEIFGRHPVGPAPDCDIGPCVAQYLEGVFGRAEAALKESLERTTVAQMSSDLTALFQSLSPPEDPKG</sequence>
<evidence type="ECO:0008006" key="3">
    <source>
        <dbReference type="Google" id="ProtNLM"/>
    </source>
</evidence>
<dbReference type="Proteomes" id="UP000011131">
    <property type="component" value="Chromosome"/>
</dbReference>
<organism evidence="1 2">
    <name type="scientific">Myxococcus stipitatus (strain DSM 14675 / JCM 12634 / Mx s8)</name>
    <dbReference type="NCBI Taxonomy" id="1278073"/>
    <lineage>
        <taxon>Bacteria</taxon>
        <taxon>Pseudomonadati</taxon>
        <taxon>Myxococcota</taxon>
        <taxon>Myxococcia</taxon>
        <taxon>Myxococcales</taxon>
        <taxon>Cystobacterineae</taxon>
        <taxon>Myxococcaceae</taxon>
        <taxon>Myxococcus</taxon>
    </lineage>
</organism>
<protein>
    <recommendedName>
        <fullName evidence="3">Rrf2 family protein</fullName>
    </recommendedName>
</protein>
<dbReference type="AlphaFoldDB" id="L7UBR8"/>
<evidence type="ECO:0000313" key="1">
    <source>
        <dbReference type="EMBL" id="AGC46341.1"/>
    </source>
</evidence>
<name>L7UBR8_MYXSD</name>
<proteinExistence type="predicted"/>
<evidence type="ECO:0000313" key="2">
    <source>
        <dbReference type="Proteomes" id="UP000011131"/>
    </source>
</evidence>
<dbReference type="STRING" id="1278073.MYSTI_05053"/>
<dbReference type="GO" id="GO:0005829">
    <property type="term" value="C:cytosol"/>
    <property type="evidence" value="ECO:0007669"/>
    <property type="project" value="TreeGrafter"/>
</dbReference>
<dbReference type="PANTHER" id="PTHR33221:SF15">
    <property type="entry name" value="HTH-TYPE TRANSCRIPTIONAL REGULATOR YWGB-RELATED"/>
    <property type="match status" value="1"/>
</dbReference>